<dbReference type="InterPro" id="IPR025202">
    <property type="entry name" value="PLD-like_dom"/>
</dbReference>
<evidence type="ECO:0000256" key="7">
    <source>
        <dbReference type="SAM" id="MobiDB-lite"/>
    </source>
</evidence>
<evidence type="ECO:0000313" key="10">
    <source>
        <dbReference type="Proteomes" id="UP000515312"/>
    </source>
</evidence>
<comment type="similarity">
    <text evidence="2">Belongs to the phospholipase D family.</text>
</comment>
<feature type="region of interest" description="Disordered" evidence="7">
    <location>
        <begin position="604"/>
        <end position="641"/>
    </location>
</feature>
<dbReference type="Pfam" id="PF13091">
    <property type="entry name" value="PLDc_2"/>
    <property type="match status" value="2"/>
</dbReference>
<dbReference type="AlphaFoldDB" id="A0A7G8BE71"/>
<evidence type="ECO:0000259" key="8">
    <source>
        <dbReference type="PROSITE" id="PS50035"/>
    </source>
</evidence>
<keyword evidence="10" id="KW-1185">Reference proteome</keyword>
<feature type="domain" description="PLD phosphodiesterase" evidence="8">
    <location>
        <begin position="471"/>
        <end position="502"/>
    </location>
</feature>
<dbReference type="GO" id="GO:0016042">
    <property type="term" value="P:lipid catabolic process"/>
    <property type="evidence" value="ECO:0007669"/>
    <property type="project" value="UniProtKB-KW"/>
</dbReference>
<name>A0A7G8BE71_9BACT</name>
<proteinExistence type="inferred from homology"/>
<dbReference type="InterPro" id="IPR001736">
    <property type="entry name" value="PLipase_D/transphosphatidylase"/>
</dbReference>
<dbReference type="Proteomes" id="UP000515312">
    <property type="component" value="Chromosome"/>
</dbReference>
<dbReference type="Gene3D" id="3.30.870.10">
    <property type="entry name" value="Endonuclease Chain A"/>
    <property type="match status" value="2"/>
</dbReference>
<dbReference type="GO" id="GO:0006793">
    <property type="term" value="P:phosphorus metabolic process"/>
    <property type="evidence" value="ECO:0007669"/>
    <property type="project" value="UniProtKB-ARBA"/>
</dbReference>
<comment type="catalytic activity">
    <reaction evidence="1">
        <text>a 1,2-diacyl-sn-glycero-3-phosphocholine + H2O = a 1,2-diacyl-sn-glycero-3-phosphate + choline + H(+)</text>
        <dbReference type="Rhea" id="RHEA:14445"/>
        <dbReference type="ChEBI" id="CHEBI:15354"/>
        <dbReference type="ChEBI" id="CHEBI:15377"/>
        <dbReference type="ChEBI" id="CHEBI:15378"/>
        <dbReference type="ChEBI" id="CHEBI:57643"/>
        <dbReference type="ChEBI" id="CHEBI:58608"/>
        <dbReference type="EC" id="3.1.4.4"/>
    </reaction>
</comment>
<feature type="compositionally biased region" description="Basic residues" evidence="7">
    <location>
        <begin position="620"/>
        <end position="641"/>
    </location>
</feature>
<gene>
    <name evidence="9" type="ORF">H7849_17190</name>
</gene>
<dbReference type="PROSITE" id="PS50035">
    <property type="entry name" value="PLD"/>
    <property type="match status" value="1"/>
</dbReference>
<evidence type="ECO:0000313" key="9">
    <source>
        <dbReference type="EMBL" id="QNI30841.1"/>
    </source>
</evidence>
<protein>
    <recommendedName>
        <fullName evidence="3">phospholipase D</fullName>
        <ecNumber evidence="3">3.1.4.4</ecNumber>
    </recommendedName>
</protein>
<evidence type="ECO:0000256" key="4">
    <source>
        <dbReference type="ARBA" id="ARBA00022801"/>
    </source>
</evidence>
<dbReference type="SUPFAM" id="SSF56024">
    <property type="entry name" value="Phospholipase D/nuclease"/>
    <property type="match status" value="2"/>
</dbReference>
<accession>A0A7G8BE71</accession>
<keyword evidence="5" id="KW-0442">Lipid degradation</keyword>
<dbReference type="KEGG" id="adin:H7849_17190"/>
<dbReference type="PANTHER" id="PTHR43856:SF1">
    <property type="entry name" value="MITOCHONDRIAL CARDIOLIPIN HYDROLASE"/>
    <property type="match status" value="1"/>
</dbReference>
<dbReference type="InterPro" id="IPR051406">
    <property type="entry name" value="PLD_domain"/>
</dbReference>
<feature type="compositionally biased region" description="Low complexity" evidence="7">
    <location>
        <begin position="610"/>
        <end position="619"/>
    </location>
</feature>
<evidence type="ECO:0000256" key="2">
    <source>
        <dbReference type="ARBA" id="ARBA00008664"/>
    </source>
</evidence>
<evidence type="ECO:0000256" key="6">
    <source>
        <dbReference type="ARBA" id="ARBA00023098"/>
    </source>
</evidence>
<dbReference type="GO" id="GO:0004630">
    <property type="term" value="F:phospholipase D activity"/>
    <property type="evidence" value="ECO:0007669"/>
    <property type="project" value="UniProtKB-EC"/>
</dbReference>
<dbReference type="GO" id="GO:0016891">
    <property type="term" value="F:RNA endonuclease activity producing 5'-phosphomonoesters, hydrolytic mechanism"/>
    <property type="evidence" value="ECO:0007669"/>
    <property type="project" value="TreeGrafter"/>
</dbReference>
<reference evidence="9 10" key="1">
    <citation type="submission" date="2020-08" db="EMBL/GenBank/DDBJ databases">
        <title>Edaphobacter telluris sp. nov. and Acidobacterium dinghuensis sp. nov., two acidobacteria isolated from forest soil.</title>
        <authorList>
            <person name="Fu J."/>
            <person name="Qiu L."/>
        </authorList>
    </citation>
    <scope>NUCLEOTIDE SEQUENCE [LARGE SCALE GENOMIC DNA]</scope>
    <source>
        <strain evidence="9">4Y35</strain>
    </source>
</reference>
<dbReference type="RefSeq" id="WP_186740999.1">
    <property type="nucleotide sequence ID" value="NZ_CP060394.1"/>
</dbReference>
<keyword evidence="6" id="KW-0443">Lipid metabolism</keyword>
<keyword evidence="4" id="KW-0378">Hydrolase</keyword>
<evidence type="ECO:0000256" key="3">
    <source>
        <dbReference type="ARBA" id="ARBA00012027"/>
    </source>
</evidence>
<dbReference type="PANTHER" id="PTHR43856">
    <property type="entry name" value="CARDIOLIPIN HYDROLASE"/>
    <property type="match status" value="1"/>
</dbReference>
<feature type="region of interest" description="Disordered" evidence="7">
    <location>
        <begin position="548"/>
        <end position="571"/>
    </location>
</feature>
<evidence type="ECO:0000256" key="5">
    <source>
        <dbReference type="ARBA" id="ARBA00022963"/>
    </source>
</evidence>
<sequence length="641" mass="69824">MPSIQKIRVFVNCDMTLIAWQADGKIPECRGFALERQVRGAAGDAKDGFVNTYVGFEGQQHTSGEAQPSTVWPVQRYIWNDYAPSQGQTVRYRVVPMLGPASNLRQAPQSQWSDWSDWITVGTAQTPGFKAYFNRGIVGAQFLSRQFSSSADFTKALTGDINSNRPNAVRTFLSGPLRVALLDLLAQAKSDGGTIYAALYELNDREILSGLAALGRRCNLLLGSGAFNKTSKDVHKQTDENYQVRATLRKAGKINLYDRIVGGVHFAHNKFIVFCDKQGNPTTLWTGSTNTTVTGLCTQVNNGLLIEDATLAAAYKTRWTELKGAGNGYPSSLMVEGSTPAKAPLGSASITAWNVPCNKYVDLIDAKAYIRAAKQGVLFLMFNPGTGGTKGKEPSLLQDIQALGQRGLYIHGVINQTQAAPKKDEPGGGAKSTVSFTEHNEIQNPVSTEAITPHQITEANMNWFHQEFHFSNVMIHSKVVVVDPFGEKPVVMTGSHNLGPKASKSNDDNLVIIEDAPGLAQEYAVNILGVYGHYKWLYNAWRQAKDAAPPAAKRTKAPPIPVKPSYDGNKDSDAWQDYQMAGENLQLTQFVMGETVTKVTPAKAKKIAKAARPATSPKTPLRKKPATKKAARKRPAKKAAV</sequence>
<organism evidence="9 10">
    <name type="scientific">Alloacidobacterium dinghuense</name>
    <dbReference type="NCBI Taxonomy" id="2763107"/>
    <lineage>
        <taxon>Bacteria</taxon>
        <taxon>Pseudomonadati</taxon>
        <taxon>Acidobacteriota</taxon>
        <taxon>Terriglobia</taxon>
        <taxon>Terriglobales</taxon>
        <taxon>Acidobacteriaceae</taxon>
        <taxon>Alloacidobacterium</taxon>
    </lineage>
</organism>
<evidence type="ECO:0000256" key="1">
    <source>
        <dbReference type="ARBA" id="ARBA00000798"/>
    </source>
</evidence>
<dbReference type="EMBL" id="CP060394">
    <property type="protein sequence ID" value="QNI30841.1"/>
    <property type="molecule type" value="Genomic_DNA"/>
</dbReference>
<dbReference type="EC" id="3.1.4.4" evidence="3"/>